<dbReference type="PANTHER" id="PTHR10642:SF26">
    <property type="entry name" value="RIBONUCLEASE H1"/>
    <property type="match status" value="1"/>
</dbReference>
<comment type="subunit">
    <text evidence="3 10">Monomer.</text>
</comment>
<dbReference type="GO" id="GO:0003676">
    <property type="term" value="F:nucleic acid binding"/>
    <property type="evidence" value="ECO:0007669"/>
    <property type="project" value="InterPro"/>
</dbReference>
<evidence type="ECO:0000256" key="5">
    <source>
        <dbReference type="ARBA" id="ARBA00022722"/>
    </source>
</evidence>
<gene>
    <name evidence="10" type="primary">rnhA</name>
    <name evidence="12" type="ORF">HL41_02945</name>
</gene>
<dbReference type="AlphaFoldDB" id="A0A075WS18"/>
<name>A0A075WS18_9BACT</name>
<keyword evidence="10" id="KW-0963">Cytoplasm</keyword>
<evidence type="ECO:0000256" key="8">
    <source>
        <dbReference type="ARBA" id="ARBA00022801"/>
    </source>
</evidence>
<evidence type="ECO:0000259" key="11">
    <source>
        <dbReference type="PROSITE" id="PS50879"/>
    </source>
</evidence>
<evidence type="ECO:0000313" key="12">
    <source>
        <dbReference type="EMBL" id="AIH03830.1"/>
    </source>
</evidence>
<keyword evidence="7 10" id="KW-0255">Endonuclease</keyword>
<evidence type="ECO:0000256" key="6">
    <source>
        <dbReference type="ARBA" id="ARBA00022723"/>
    </source>
</evidence>
<evidence type="ECO:0000256" key="10">
    <source>
        <dbReference type="HAMAP-Rule" id="MF_00042"/>
    </source>
</evidence>
<dbReference type="KEGG" id="tcm:HL41_02945"/>
<keyword evidence="13" id="KW-1185">Reference proteome</keyword>
<protein>
    <recommendedName>
        <fullName evidence="4 10">Ribonuclease H</fullName>
        <shortName evidence="10">RNase H</shortName>
        <ecNumber evidence="4 10">3.1.26.4</ecNumber>
    </recommendedName>
</protein>
<feature type="binding site" evidence="10">
    <location>
        <position position="45"/>
    </location>
    <ligand>
        <name>Mg(2+)</name>
        <dbReference type="ChEBI" id="CHEBI:18420"/>
        <label>1</label>
    </ligand>
</feature>
<dbReference type="HOGENOM" id="CLU_030894_6_0_0"/>
<dbReference type="PROSITE" id="PS50879">
    <property type="entry name" value="RNASE_H_1"/>
    <property type="match status" value="1"/>
</dbReference>
<evidence type="ECO:0000256" key="4">
    <source>
        <dbReference type="ARBA" id="ARBA00012180"/>
    </source>
</evidence>
<feature type="binding site" evidence="10">
    <location>
        <position position="7"/>
    </location>
    <ligand>
        <name>Mg(2+)</name>
        <dbReference type="ChEBI" id="CHEBI:18420"/>
        <label>2</label>
    </ligand>
</feature>
<dbReference type="InterPro" id="IPR050092">
    <property type="entry name" value="RNase_H"/>
</dbReference>
<dbReference type="Gene3D" id="3.30.420.10">
    <property type="entry name" value="Ribonuclease H-like superfamily/Ribonuclease H"/>
    <property type="match status" value="1"/>
</dbReference>
<keyword evidence="5 10" id="KW-0540">Nuclease</keyword>
<dbReference type="OrthoDB" id="7845843at2"/>
<dbReference type="PaxDb" id="289377-HL41_02945"/>
<dbReference type="SUPFAM" id="SSF53098">
    <property type="entry name" value="Ribonuclease H-like"/>
    <property type="match status" value="1"/>
</dbReference>
<accession>A0A075WS18</accession>
<dbReference type="PANTHER" id="PTHR10642">
    <property type="entry name" value="RIBONUCLEASE H1"/>
    <property type="match status" value="1"/>
</dbReference>
<comment type="similarity">
    <text evidence="2 10">Belongs to the RNase H family.</text>
</comment>
<evidence type="ECO:0000256" key="3">
    <source>
        <dbReference type="ARBA" id="ARBA00011245"/>
    </source>
</evidence>
<proteinExistence type="inferred from homology"/>
<keyword evidence="8 10" id="KW-0378">Hydrolase</keyword>
<evidence type="ECO:0000256" key="9">
    <source>
        <dbReference type="ARBA" id="ARBA00022842"/>
    </source>
</evidence>
<feature type="binding site" evidence="10">
    <location>
        <position position="131"/>
    </location>
    <ligand>
        <name>Mg(2+)</name>
        <dbReference type="ChEBI" id="CHEBI:18420"/>
        <label>2</label>
    </ligand>
</feature>
<feature type="binding site" evidence="10">
    <location>
        <position position="7"/>
    </location>
    <ligand>
        <name>Mg(2+)</name>
        <dbReference type="ChEBI" id="CHEBI:18420"/>
        <label>1</label>
    </ligand>
</feature>
<comment type="subcellular location">
    <subcellularLocation>
        <location evidence="10">Cytoplasm</location>
    </subcellularLocation>
</comment>
<feature type="domain" description="RNase H type-1" evidence="11">
    <location>
        <begin position="1"/>
        <end position="139"/>
    </location>
</feature>
<evidence type="ECO:0000256" key="7">
    <source>
        <dbReference type="ARBA" id="ARBA00022759"/>
    </source>
</evidence>
<dbReference type="Pfam" id="PF00075">
    <property type="entry name" value="RNase_H"/>
    <property type="match status" value="1"/>
</dbReference>
<comment type="cofactor">
    <cofactor evidence="10">
        <name>Mg(2+)</name>
        <dbReference type="ChEBI" id="CHEBI:18420"/>
    </cofactor>
    <text evidence="10">Binds 1 Mg(2+) ion per subunit. May bind a second metal ion at a regulatory site, or after substrate binding.</text>
</comment>
<feature type="binding site" evidence="10">
    <location>
        <position position="67"/>
    </location>
    <ligand>
        <name>Mg(2+)</name>
        <dbReference type="ChEBI" id="CHEBI:18420"/>
        <label>1</label>
    </ligand>
</feature>
<dbReference type="STRING" id="289377.HL41_02945"/>
<organism evidence="12 13">
    <name type="scientific">Thermodesulfobacterium commune DSM 2178</name>
    <dbReference type="NCBI Taxonomy" id="289377"/>
    <lineage>
        <taxon>Bacteria</taxon>
        <taxon>Pseudomonadati</taxon>
        <taxon>Thermodesulfobacteriota</taxon>
        <taxon>Thermodesulfobacteria</taxon>
        <taxon>Thermodesulfobacteriales</taxon>
        <taxon>Thermodesulfobacteriaceae</taxon>
        <taxon>Thermodesulfobacterium</taxon>
    </lineage>
</organism>
<dbReference type="EMBL" id="CP008796">
    <property type="protein sequence ID" value="AIH03830.1"/>
    <property type="molecule type" value="Genomic_DNA"/>
</dbReference>
<dbReference type="HAMAP" id="MF_00042">
    <property type="entry name" value="RNase_H"/>
    <property type="match status" value="1"/>
</dbReference>
<dbReference type="EC" id="3.1.26.4" evidence="4 10"/>
<dbReference type="GO" id="GO:0005737">
    <property type="term" value="C:cytoplasm"/>
    <property type="evidence" value="ECO:0007669"/>
    <property type="project" value="UniProtKB-SubCell"/>
</dbReference>
<dbReference type="Proteomes" id="UP000028481">
    <property type="component" value="Chromosome"/>
</dbReference>
<dbReference type="GO" id="GO:0004523">
    <property type="term" value="F:RNA-DNA hybrid ribonuclease activity"/>
    <property type="evidence" value="ECO:0007669"/>
    <property type="project" value="UniProtKB-UniRule"/>
</dbReference>
<dbReference type="eggNOG" id="COG0328">
    <property type="taxonomic scope" value="Bacteria"/>
</dbReference>
<reference evidence="12 13" key="1">
    <citation type="journal article" date="2015" name="Genome Announc.">
        <title>Genome Sequence of a Sulfate-Reducing Thermophilic Bacterium, Thermodesulfobacterium commune DSM 2178T (Phylum Thermodesulfobacteria).</title>
        <authorList>
            <person name="Bhatnagar S."/>
            <person name="Badger J.H."/>
            <person name="Madupu R."/>
            <person name="Khouri H.M."/>
            <person name="O'Connor E.M."/>
            <person name="Robb F.T."/>
            <person name="Ward N.L."/>
            <person name="Eisen J.A."/>
        </authorList>
    </citation>
    <scope>NUCLEOTIDE SEQUENCE [LARGE SCALE GENOMIC DNA]</scope>
    <source>
        <strain evidence="12 13">DSM 2178</strain>
    </source>
</reference>
<dbReference type="GO" id="GO:0000287">
    <property type="term" value="F:magnesium ion binding"/>
    <property type="evidence" value="ECO:0007669"/>
    <property type="project" value="UniProtKB-UniRule"/>
</dbReference>
<comment type="catalytic activity">
    <reaction evidence="1 10">
        <text>Endonucleolytic cleavage to 5'-phosphomonoester.</text>
        <dbReference type="EC" id="3.1.26.4"/>
    </reaction>
</comment>
<evidence type="ECO:0000313" key="13">
    <source>
        <dbReference type="Proteomes" id="UP000028481"/>
    </source>
</evidence>
<dbReference type="RefSeq" id="WP_038062068.1">
    <property type="nucleotide sequence ID" value="NZ_CP008796.1"/>
</dbReference>
<dbReference type="InterPro" id="IPR036397">
    <property type="entry name" value="RNaseH_sf"/>
</dbReference>
<dbReference type="CDD" id="cd09278">
    <property type="entry name" value="RNase_HI_prokaryote_like"/>
    <property type="match status" value="1"/>
</dbReference>
<keyword evidence="9 10" id="KW-0460">Magnesium</keyword>
<dbReference type="NCBIfam" id="NF001236">
    <property type="entry name" value="PRK00203.1"/>
    <property type="match status" value="1"/>
</dbReference>
<keyword evidence="6 10" id="KW-0479">Metal-binding</keyword>
<evidence type="ECO:0000256" key="2">
    <source>
        <dbReference type="ARBA" id="ARBA00005300"/>
    </source>
</evidence>
<dbReference type="GO" id="GO:0043137">
    <property type="term" value="P:DNA replication, removal of RNA primer"/>
    <property type="evidence" value="ECO:0007669"/>
    <property type="project" value="TreeGrafter"/>
</dbReference>
<comment type="function">
    <text evidence="10">Endonuclease that specifically degrades the RNA of RNA-DNA hybrids.</text>
</comment>
<dbReference type="InterPro" id="IPR002156">
    <property type="entry name" value="RNaseH_domain"/>
</dbReference>
<dbReference type="InterPro" id="IPR022892">
    <property type="entry name" value="RNaseHI"/>
</dbReference>
<evidence type="ECO:0000256" key="1">
    <source>
        <dbReference type="ARBA" id="ARBA00000077"/>
    </source>
</evidence>
<sequence>MIKVYVDGACLGNPGPGGWAVLILDDGREHLITGGEEVTTNNRMELEAVLQALSFFKEPTEIIIFCDSEYVIKGATEWLSNWKKRGYRTADGKPIKNRDLWEKLDELLQFHKVFFQKVAAHSGDPLNEKVDQIAKESAQRWKKDI</sequence>
<dbReference type="InterPro" id="IPR012337">
    <property type="entry name" value="RNaseH-like_sf"/>
</dbReference>